<dbReference type="RefSeq" id="WP_045032580.1">
    <property type="nucleotide sequence ID" value="NZ_JRHC01000005.1"/>
</dbReference>
<evidence type="ECO:0000256" key="4">
    <source>
        <dbReference type="ARBA" id="ARBA00022746"/>
    </source>
</evidence>
<evidence type="ECO:0000256" key="8">
    <source>
        <dbReference type="SAM" id="Phobius"/>
    </source>
</evidence>
<dbReference type="EMBL" id="JRHC01000005">
    <property type="protein sequence ID" value="KJF42685.1"/>
    <property type="molecule type" value="Genomic_DNA"/>
</dbReference>
<feature type="domain" description="Lycopene cyclase" evidence="9">
    <location>
        <begin position="131"/>
        <end position="220"/>
    </location>
</feature>
<dbReference type="Proteomes" id="UP000032544">
    <property type="component" value="Unassembled WGS sequence"/>
</dbReference>
<evidence type="ECO:0000256" key="7">
    <source>
        <dbReference type="ARBA" id="ARBA00023235"/>
    </source>
</evidence>
<keyword evidence="6 8" id="KW-0472">Membrane</keyword>
<dbReference type="GO" id="GO:0016872">
    <property type="term" value="F:intramolecular lyase activity"/>
    <property type="evidence" value="ECO:0007669"/>
    <property type="project" value="InterPro"/>
</dbReference>
<comment type="subcellular location">
    <subcellularLocation>
        <location evidence="1">Membrane</location>
        <topology evidence="1">Multi-pass membrane protein</topology>
    </subcellularLocation>
</comment>
<feature type="domain" description="Lycopene cyclase" evidence="9">
    <location>
        <begin position="3"/>
        <end position="93"/>
    </location>
</feature>
<name>A0A0D8J6T1_9BACT</name>
<gene>
    <name evidence="10" type="ORF">LH29_19325</name>
</gene>
<dbReference type="GO" id="GO:0016020">
    <property type="term" value="C:membrane"/>
    <property type="evidence" value="ECO:0007669"/>
    <property type="project" value="UniProtKB-SubCell"/>
</dbReference>
<sequence>MSLYFILLTASGAVPLLLSFDKRLQFYKQWKYVFPSILLVALVYIIFDVNFTNRGIWGFNPEYLSGIYLFSLPLEEILFFVVIPYASIFLHECVREYFPKLELPKSLNKVLLIALIVFSVLVAVLNTDKNYTVYISLKLAVVLLLALLLNSRIPRSFFITFIVILVPFLIVNGILTGSYIDGEVVWYNNSENLGLRIFTIPVEDFAYAFSMILYNLLLIEQIKKRVNK</sequence>
<dbReference type="AlphaFoldDB" id="A0A0D8J6T1"/>
<keyword evidence="7" id="KW-0413">Isomerase</keyword>
<evidence type="ECO:0000256" key="2">
    <source>
        <dbReference type="ARBA" id="ARBA00004829"/>
    </source>
</evidence>
<feature type="transmembrane region" description="Helical" evidence="8">
    <location>
        <begin position="29"/>
        <end position="47"/>
    </location>
</feature>
<comment type="pathway">
    <text evidence="2">Carotenoid biosynthesis.</text>
</comment>
<reference evidence="10 11" key="1">
    <citation type="submission" date="2014-09" db="EMBL/GenBank/DDBJ databases">
        <title>Draft Genome Sequence of Draconibacterium sp. JN14CK-3.</title>
        <authorList>
            <person name="Dong C."/>
            <person name="Lai Q."/>
            <person name="Shao Z."/>
        </authorList>
    </citation>
    <scope>NUCLEOTIDE SEQUENCE [LARGE SCALE GENOMIC DNA]</scope>
    <source>
        <strain evidence="10 11">JN14CK-3</strain>
    </source>
</reference>
<dbReference type="Pfam" id="PF18916">
    <property type="entry name" value="Lycopene_cyc"/>
    <property type="match status" value="2"/>
</dbReference>
<dbReference type="GO" id="GO:0045436">
    <property type="term" value="F:lycopene beta cyclase activity"/>
    <property type="evidence" value="ECO:0007669"/>
    <property type="project" value="UniProtKB-ARBA"/>
</dbReference>
<evidence type="ECO:0000313" key="11">
    <source>
        <dbReference type="Proteomes" id="UP000032544"/>
    </source>
</evidence>
<keyword evidence="3 8" id="KW-0812">Transmembrane</keyword>
<feature type="transmembrane region" description="Helical" evidence="8">
    <location>
        <begin position="156"/>
        <end position="175"/>
    </location>
</feature>
<organism evidence="10 11">
    <name type="scientific">Draconibacterium sediminis</name>
    <dbReference type="NCBI Taxonomy" id="1544798"/>
    <lineage>
        <taxon>Bacteria</taxon>
        <taxon>Pseudomonadati</taxon>
        <taxon>Bacteroidota</taxon>
        <taxon>Bacteroidia</taxon>
        <taxon>Marinilabiliales</taxon>
        <taxon>Prolixibacteraceae</taxon>
        <taxon>Draconibacterium</taxon>
    </lineage>
</organism>
<keyword evidence="11" id="KW-1185">Reference proteome</keyword>
<proteinExistence type="predicted"/>
<feature type="transmembrane region" description="Helical" evidence="8">
    <location>
        <begin position="131"/>
        <end position="149"/>
    </location>
</feature>
<keyword evidence="4" id="KW-0125">Carotenoid biosynthesis</keyword>
<dbReference type="InterPro" id="IPR017825">
    <property type="entry name" value="Lycopene_cyclase_dom"/>
</dbReference>
<feature type="transmembrane region" description="Helical" evidence="8">
    <location>
        <begin position="106"/>
        <end position="125"/>
    </location>
</feature>
<dbReference type="GO" id="GO:0016117">
    <property type="term" value="P:carotenoid biosynthetic process"/>
    <property type="evidence" value="ECO:0007669"/>
    <property type="project" value="UniProtKB-KW"/>
</dbReference>
<accession>A0A0D8J6T1</accession>
<evidence type="ECO:0000256" key="6">
    <source>
        <dbReference type="ARBA" id="ARBA00023136"/>
    </source>
</evidence>
<evidence type="ECO:0000313" key="10">
    <source>
        <dbReference type="EMBL" id="KJF42685.1"/>
    </source>
</evidence>
<dbReference type="PATRIC" id="fig|1544798.3.peg.4040"/>
<dbReference type="STRING" id="1544798.LH29_19325"/>
<evidence type="ECO:0000256" key="1">
    <source>
        <dbReference type="ARBA" id="ARBA00004141"/>
    </source>
</evidence>
<dbReference type="OrthoDB" id="5195186at2"/>
<dbReference type="NCBIfam" id="TIGR03462">
    <property type="entry name" value="CarR_dom_SF"/>
    <property type="match status" value="2"/>
</dbReference>
<feature type="transmembrane region" description="Helical" evidence="8">
    <location>
        <begin position="77"/>
        <end position="94"/>
    </location>
</feature>
<feature type="transmembrane region" description="Helical" evidence="8">
    <location>
        <begin position="195"/>
        <end position="219"/>
    </location>
</feature>
<evidence type="ECO:0000256" key="3">
    <source>
        <dbReference type="ARBA" id="ARBA00022692"/>
    </source>
</evidence>
<evidence type="ECO:0000256" key="5">
    <source>
        <dbReference type="ARBA" id="ARBA00022989"/>
    </source>
</evidence>
<protein>
    <recommendedName>
        <fullName evidence="9">Lycopene cyclase domain-containing protein</fullName>
    </recommendedName>
</protein>
<keyword evidence="5 8" id="KW-1133">Transmembrane helix</keyword>
<comment type="caution">
    <text evidence="10">The sequence shown here is derived from an EMBL/GenBank/DDBJ whole genome shotgun (WGS) entry which is preliminary data.</text>
</comment>
<evidence type="ECO:0000259" key="9">
    <source>
        <dbReference type="Pfam" id="PF18916"/>
    </source>
</evidence>